<dbReference type="AlphaFoldDB" id="A0A316J8C1"/>
<feature type="compositionally biased region" description="Basic residues" evidence="1">
    <location>
        <begin position="8"/>
        <end position="19"/>
    </location>
</feature>
<evidence type="ECO:0000256" key="1">
    <source>
        <dbReference type="SAM" id="MobiDB-lite"/>
    </source>
</evidence>
<gene>
    <name evidence="2" type="ORF">DKP76_11560</name>
</gene>
<dbReference type="OrthoDB" id="7925147at2"/>
<proteinExistence type="predicted"/>
<sequence>MAAYSKAAKIKAKRSRGRPKKEGVMREPNGRRSRAKEHPAKAAIDARMRIFNLTKDQAMDQKAATNLGRLAMMGRADGLSQDQYEAALRYLDVRNDYQKSLLSPGAYFEPNGSVDTSDPDQYSEWCKRVKKSYDAAHKAVQETQDQHRSENLWAALQFIIVQDEMMPHMLGAARLVCNALHRHFILDNKSKSLNK</sequence>
<feature type="region of interest" description="Disordered" evidence="1">
    <location>
        <begin position="1"/>
        <end position="41"/>
    </location>
</feature>
<keyword evidence="3" id="KW-1185">Reference proteome</keyword>
<protein>
    <submittedName>
        <fullName evidence="2">Uncharacterized protein</fullName>
    </submittedName>
</protein>
<evidence type="ECO:0000313" key="3">
    <source>
        <dbReference type="Proteomes" id="UP000245865"/>
    </source>
</evidence>
<feature type="compositionally biased region" description="Basic and acidic residues" evidence="1">
    <location>
        <begin position="20"/>
        <end position="41"/>
    </location>
</feature>
<accession>A0A316J8C1</accession>
<dbReference type="EMBL" id="QGDB01000004">
    <property type="protein sequence ID" value="PWL17408.1"/>
    <property type="molecule type" value="Genomic_DNA"/>
</dbReference>
<name>A0A316J8C1_9HYPH</name>
<dbReference type="Proteomes" id="UP000245865">
    <property type="component" value="Unassembled WGS sequence"/>
</dbReference>
<organism evidence="2 3">
    <name type="scientific">Falsochrobactrum shanghaiense</name>
    <dbReference type="NCBI Taxonomy" id="2201899"/>
    <lineage>
        <taxon>Bacteria</taxon>
        <taxon>Pseudomonadati</taxon>
        <taxon>Pseudomonadota</taxon>
        <taxon>Alphaproteobacteria</taxon>
        <taxon>Hyphomicrobiales</taxon>
        <taxon>Brucellaceae</taxon>
        <taxon>Falsochrobactrum</taxon>
    </lineage>
</organism>
<evidence type="ECO:0000313" key="2">
    <source>
        <dbReference type="EMBL" id="PWL17408.1"/>
    </source>
</evidence>
<comment type="caution">
    <text evidence="2">The sequence shown here is derived from an EMBL/GenBank/DDBJ whole genome shotgun (WGS) entry which is preliminary data.</text>
</comment>
<reference evidence="2 3" key="1">
    <citation type="submission" date="2018-05" db="EMBL/GenBank/DDBJ databases">
        <title>Comparative genomic sequence analysis between strain HN4 and CCM 8460T (Falsochrobactrum ovis) will provide more evidence to prove that HN4 is a new species of Falsochrobactrum.</title>
        <authorList>
            <person name="Lyu W."/>
            <person name="Sun L."/>
            <person name="Yao L."/>
        </authorList>
    </citation>
    <scope>NUCLEOTIDE SEQUENCE [LARGE SCALE GENOMIC DNA]</scope>
    <source>
        <strain evidence="2 3">HN4</strain>
    </source>
</reference>